<reference evidence="7" key="1">
    <citation type="journal article" date="2011" name="Infect. Immun.">
        <title>Deletion of mtrC in Haemophilus ducreyi Increases Sensitivity to Human Antimicrobial Peptides and Activates the CpxRA Regulon.</title>
        <authorList>
            <person name="Rinker S.D."/>
            <person name="Trombley M.P."/>
            <person name="Gu X."/>
            <person name="Fortney K.R."/>
            <person name="Bauer M.E."/>
        </authorList>
    </citation>
    <scope>NUCLEOTIDE SEQUENCE</scope>
    <source>
        <strain evidence="7">HD183</strain>
        <strain evidence="8">HD188</strain>
        <strain evidence="9">HD85-023233</strain>
    </source>
</reference>
<evidence type="ECO:0000256" key="3">
    <source>
        <dbReference type="SAM" id="Phobius"/>
    </source>
</evidence>
<dbReference type="EMBL" id="HQ712077">
    <property type="protein sequence ID" value="AEF33944.1"/>
    <property type="molecule type" value="Genomic_DNA"/>
</dbReference>
<accession>F6KZW9</accession>
<evidence type="ECO:0000259" key="6">
    <source>
        <dbReference type="Pfam" id="PF25954"/>
    </source>
</evidence>
<dbReference type="PANTHER" id="PTHR30469">
    <property type="entry name" value="MULTIDRUG RESISTANCE PROTEIN MDTA"/>
    <property type="match status" value="1"/>
</dbReference>
<dbReference type="EMBL" id="HQ712074">
    <property type="protein sequence ID" value="AEF33943.1"/>
    <property type="molecule type" value="Genomic_DNA"/>
</dbReference>
<dbReference type="Gene3D" id="1.10.287.470">
    <property type="entry name" value="Helix hairpin bin"/>
    <property type="match status" value="1"/>
</dbReference>
<dbReference type="Gene3D" id="2.40.50.100">
    <property type="match status" value="1"/>
</dbReference>
<feature type="domain" description="Multidrug resistance protein MdtA-like alpha-helical hairpin" evidence="4">
    <location>
        <begin position="141"/>
        <end position="202"/>
    </location>
</feature>
<dbReference type="GO" id="GO:1990281">
    <property type="term" value="C:efflux pump complex"/>
    <property type="evidence" value="ECO:0007669"/>
    <property type="project" value="TreeGrafter"/>
</dbReference>
<dbReference type="GO" id="GO:0010628">
    <property type="term" value="P:positive regulation of gene expression"/>
    <property type="evidence" value="ECO:0000315"/>
    <property type="project" value="CACAO"/>
</dbReference>
<dbReference type="FunFam" id="1.10.287.470:FF:000026">
    <property type="entry name" value="Efflux RND transporter periplasmic adaptor subunit"/>
    <property type="match status" value="1"/>
</dbReference>
<dbReference type="OMA" id="MFAKANI"/>
<protein>
    <submittedName>
        <fullName evidence="7">MtrC</fullName>
    </submittedName>
</protein>
<dbReference type="Gene3D" id="2.40.30.170">
    <property type="match status" value="1"/>
</dbReference>
<feature type="domain" description="Multidrug resistance protein MdtA-like barrel-sandwich hybrid" evidence="5">
    <location>
        <begin position="107"/>
        <end position="226"/>
    </location>
</feature>
<dbReference type="InterPro" id="IPR058625">
    <property type="entry name" value="MdtA-like_BSH"/>
</dbReference>
<keyword evidence="3" id="KW-0472">Membrane</keyword>
<feature type="transmembrane region" description="Helical" evidence="3">
    <location>
        <begin position="39"/>
        <end position="58"/>
    </location>
</feature>
<feature type="domain" description="CusB-like beta-barrel" evidence="6">
    <location>
        <begin position="238"/>
        <end position="309"/>
    </location>
</feature>
<evidence type="ECO:0000313" key="9">
    <source>
        <dbReference type="EMBL" id="AEF33944.1"/>
    </source>
</evidence>
<organism evidence="7">
    <name type="scientific">Haemophilus ducreyi</name>
    <dbReference type="NCBI Taxonomy" id="730"/>
    <lineage>
        <taxon>Bacteria</taxon>
        <taxon>Pseudomonadati</taxon>
        <taxon>Pseudomonadota</taxon>
        <taxon>Gammaproteobacteria</taxon>
        <taxon>Pasteurellales</taxon>
        <taxon>Pasteurellaceae</taxon>
        <taxon>Haemophilus</taxon>
    </lineage>
</organism>
<dbReference type="NCBIfam" id="TIGR01730">
    <property type="entry name" value="RND_mfp"/>
    <property type="match status" value="1"/>
</dbReference>
<evidence type="ECO:0000256" key="1">
    <source>
        <dbReference type="ARBA" id="ARBA00009477"/>
    </source>
</evidence>
<evidence type="ECO:0000259" key="4">
    <source>
        <dbReference type="Pfam" id="PF25876"/>
    </source>
</evidence>
<dbReference type="Pfam" id="PF25954">
    <property type="entry name" value="Beta-barrel_RND_2"/>
    <property type="match status" value="1"/>
</dbReference>
<dbReference type="InterPro" id="IPR058792">
    <property type="entry name" value="Beta-barrel_RND_2"/>
</dbReference>
<name>F6KZW9_HAEDC</name>
<dbReference type="PANTHER" id="PTHR30469:SF11">
    <property type="entry name" value="BLL4320 PROTEIN"/>
    <property type="match status" value="1"/>
</dbReference>
<keyword evidence="3" id="KW-1133">Transmembrane helix</keyword>
<keyword evidence="3" id="KW-0812">Transmembrane</keyword>
<evidence type="ECO:0000313" key="8">
    <source>
        <dbReference type="EMBL" id="AEF33943.1"/>
    </source>
</evidence>
<gene>
    <name evidence="7" type="primary">mtrC</name>
</gene>
<evidence type="ECO:0000259" key="5">
    <source>
        <dbReference type="Pfam" id="PF25917"/>
    </source>
</evidence>
<evidence type="ECO:0000313" key="7">
    <source>
        <dbReference type="EMBL" id="AEF33942.1"/>
    </source>
</evidence>
<keyword evidence="2" id="KW-0175">Coiled coil</keyword>
<dbReference type="AlphaFoldDB" id="F6KZW9"/>
<dbReference type="GO" id="GO:0030682">
    <property type="term" value="P:symbiont-mediated perturbation of host defenses"/>
    <property type="evidence" value="ECO:0000315"/>
    <property type="project" value="CACAO"/>
</dbReference>
<dbReference type="Pfam" id="PF25876">
    <property type="entry name" value="HH_MFP_RND"/>
    <property type="match status" value="1"/>
</dbReference>
<sequence>MFLLKGIFKWENPILYIIPLCYGDVMTTETKKPSFFTKVTLWIILALVLLIFAAVIGFNQFIAKSKANAAANPFPPFATVTATTVNATEWTPVIKAVGTIRPNNGAMLSAQAAGSVTAIHIKSGERVTRGQLLIELDSSVEQATLHASESQLPNAKATLSRYRSLVASKSASKAELDKAQATYNQLVANIESLKAAIKRRQIYAPFDGIVGIVKVNLGEYITAATEIVRVEDSSQMKVSFNVPQTNLADITIGQRVAFSVDAIPNQTFEAKVSAIDSAVTKSTGLVAVEAVVDGRGQLMSGMFARLNIALATEMDQVVVPQIAVTYTMYGESAYVLDKLSEQEKEQLLKVLASQTSSPVSGKKAQKLIENIDGVFKARQVEVKTNDRQGIYAQLKNESIKVGTTLVTSGFQRLRNGAYVTIADKQPVGISKPAIETNL</sequence>
<dbReference type="EMBL" id="HQ712073">
    <property type="protein sequence ID" value="AEF33942.1"/>
    <property type="molecule type" value="Genomic_DNA"/>
</dbReference>
<dbReference type="GO" id="GO:0015562">
    <property type="term" value="F:efflux transmembrane transporter activity"/>
    <property type="evidence" value="ECO:0007669"/>
    <property type="project" value="TreeGrafter"/>
</dbReference>
<dbReference type="Pfam" id="PF25917">
    <property type="entry name" value="BSH_RND"/>
    <property type="match status" value="1"/>
</dbReference>
<dbReference type="FunFam" id="2.40.30.170:FF:000010">
    <property type="entry name" value="Efflux RND transporter periplasmic adaptor subunit"/>
    <property type="match status" value="1"/>
</dbReference>
<proteinExistence type="inferred from homology"/>
<feature type="coiled-coil region" evidence="2">
    <location>
        <begin position="169"/>
        <end position="196"/>
    </location>
</feature>
<dbReference type="SUPFAM" id="SSF111369">
    <property type="entry name" value="HlyD-like secretion proteins"/>
    <property type="match status" value="1"/>
</dbReference>
<evidence type="ECO:0000256" key="2">
    <source>
        <dbReference type="SAM" id="Coils"/>
    </source>
</evidence>
<comment type="similarity">
    <text evidence="1">Belongs to the membrane fusion protein (MFP) (TC 8.A.1) family.</text>
</comment>
<dbReference type="InterPro" id="IPR006143">
    <property type="entry name" value="RND_pump_MFP"/>
</dbReference>
<dbReference type="InterPro" id="IPR058624">
    <property type="entry name" value="MdtA-like_HH"/>
</dbReference>